<dbReference type="AlphaFoldDB" id="X0S6Y4"/>
<protein>
    <recommendedName>
        <fullName evidence="2">Prealbumin-like fold domain-containing protein</fullName>
    </recommendedName>
</protein>
<feature type="non-terminal residue" evidence="1">
    <location>
        <position position="1"/>
    </location>
</feature>
<organism evidence="1">
    <name type="scientific">marine sediment metagenome</name>
    <dbReference type="NCBI Taxonomy" id="412755"/>
    <lineage>
        <taxon>unclassified sequences</taxon>
        <taxon>metagenomes</taxon>
        <taxon>ecological metagenomes</taxon>
    </lineage>
</organism>
<dbReference type="EMBL" id="BARS01009589">
    <property type="protein sequence ID" value="GAF76774.1"/>
    <property type="molecule type" value="Genomic_DNA"/>
</dbReference>
<evidence type="ECO:0000313" key="1">
    <source>
        <dbReference type="EMBL" id="GAF76774.1"/>
    </source>
</evidence>
<comment type="caution">
    <text evidence="1">The sequence shown here is derived from an EMBL/GenBank/DDBJ whole genome shotgun (WGS) entry which is preliminary data.</text>
</comment>
<proteinExistence type="predicted"/>
<reference evidence="1" key="1">
    <citation type="journal article" date="2014" name="Front. Microbiol.">
        <title>High frequency of phylogenetically diverse reductive dehalogenase-homologous genes in deep subseafloor sedimentary metagenomes.</title>
        <authorList>
            <person name="Kawai M."/>
            <person name="Futagami T."/>
            <person name="Toyoda A."/>
            <person name="Takaki Y."/>
            <person name="Nishi S."/>
            <person name="Hori S."/>
            <person name="Arai W."/>
            <person name="Tsubouchi T."/>
            <person name="Morono Y."/>
            <person name="Uchiyama I."/>
            <person name="Ito T."/>
            <person name="Fujiyama A."/>
            <person name="Inagaki F."/>
            <person name="Takami H."/>
        </authorList>
    </citation>
    <scope>NUCLEOTIDE SEQUENCE</scope>
    <source>
        <strain evidence="1">Expedition CK06-06</strain>
    </source>
</reference>
<name>X0S6Y4_9ZZZZ</name>
<gene>
    <name evidence="1" type="ORF">S01H1_18001</name>
</gene>
<accession>X0S6Y4</accession>
<evidence type="ECO:0008006" key="2">
    <source>
        <dbReference type="Google" id="ProtNLM"/>
    </source>
</evidence>
<sequence length="109" mass="12118">GTGFLLIDEDPNVIFSRVKIEFPGADREVLFSAFRQAVEGCSVDLGSADENGSLTFRDVPPGSYWVINVDPVRMGDKRIIWAHPVTVSEQKVSRLVRLKRSNAALFIPE</sequence>